<evidence type="ECO:0000259" key="9">
    <source>
        <dbReference type="PROSITE" id="PS50893"/>
    </source>
</evidence>
<dbReference type="PROSITE" id="PS50929">
    <property type="entry name" value="ABC_TM1F"/>
    <property type="match status" value="1"/>
</dbReference>
<evidence type="ECO:0000256" key="4">
    <source>
        <dbReference type="ARBA" id="ARBA00022741"/>
    </source>
</evidence>
<keyword evidence="5 11" id="KW-0067">ATP-binding</keyword>
<evidence type="ECO:0000256" key="8">
    <source>
        <dbReference type="SAM" id="Phobius"/>
    </source>
</evidence>
<comment type="similarity">
    <text evidence="2">Belongs to the ABC transporter superfamily.</text>
</comment>
<dbReference type="PROSITE" id="PS50893">
    <property type="entry name" value="ABC_TRANSPORTER_2"/>
    <property type="match status" value="1"/>
</dbReference>
<gene>
    <name evidence="11" type="ORF">ACFSNC_07895</name>
</gene>
<comment type="subcellular location">
    <subcellularLocation>
        <location evidence="1">Cell membrane</location>
        <topology evidence="1">Multi-pass membrane protein</topology>
    </subcellularLocation>
</comment>
<dbReference type="CDD" id="cd18549">
    <property type="entry name" value="ABC_6TM_YwjA_like"/>
    <property type="match status" value="1"/>
</dbReference>
<feature type="transmembrane region" description="Helical" evidence="8">
    <location>
        <begin position="158"/>
        <end position="176"/>
    </location>
</feature>
<protein>
    <submittedName>
        <fullName evidence="11">ABC transporter ATP-binding protein</fullName>
    </submittedName>
</protein>
<dbReference type="PANTHER" id="PTHR43394">
    <property type="entry name" value="ATP-DEPENDENT PERMEASE MDL1, MITOCHONDRIAL"/>
    <property type="match status" value="1"/>
</dbReference>
<accession>A0ABW4YVZ6</accession>
<dbReference type="Gene3D" id="1.20.1560.10">
    <property type="entry name" value="ABC transporter type 1, transmembrane domain"/>
    <property type="match status" value="1"/>
</dbReference>
<dbReference type="SMART" id="SM00382">
    <property type="entry name" value="AAA"/>
    <property type="match status" value="1"/>
</dbReference>
<keyword evidence="12" id="KW-1185">Reference proteome</keyword>
<keyword evidence="3 8" id="KW-0812">Transmembrane</keyword>
<comment type="caution">
    <text evidence="11">The sequence shown here is derived from an EMBL/GenBank/DDBJ whole genome shotgun (WGS) entry which is preliminary data.</text>
</comment>
<feature type="transmembrane region" description="Helical" evidence="8">
    <location>
        <begin position="53"/>
        <end position="77"/>
    </location>
</feature>
<dbReference type="EMBL" id="JBHUHD010000001">
    <property type="protein sequence ID" value="MFD2140314.1"/>
    <property type="molecule type" value="Genomic_DNA"/>
</dbReference>
<feature type="transmembrane region" description="Helical" evidence="8">
    <location>
        <begin position="135"/>
        <end position="152"/>
    </location>
</feature>
<sequence length="579" mass="63078">MIRAFFSYYRPHLALFALDFGCAVLSGVLELGFPMAMKLFVDRLLPGGDLGLVVLAALGLLAVYAVNSGLMAVVTYWGHVLGINIETEMRARAFDHLQKLSFRFFDNVKTGHLLARVTKDLEEIGEIAHHGPEDMFIAVMTFIGAFLLMLWVHPPLAFLTALIVPVTVLLVARFGGRMTKNWQAQFGRVGAFNVRLEENIGGIRVVQAFANEAHERNLFALDNANYRATKLDAYRLMAVGQALNYMAMRLVQLAVMLAGAWYVVQGELSVGGFVGFLLLVGVFYRPLDKIAAVMETYPKGIAGFRRYQELLATAPDIADRPGAVAVKALTGDIGFHDVSFGYTPGRPVLSGIDLAIRAGQTVAFVGPSGAGKTTLLSLVPRFYEPTGGRITIDGLEIADMTLASLRRNIGIVQQDIFLFGGTIRENIAYGRLDASEAEIVEAARRARLDGLLAALPEGLDTVVGERGVKLSGGQKQRLAIARIFLKNPPILILDEATSALDTETEREIQLSLDELSQGRTTLVIAHRLATIRHADRIVVVTPAGIAEDGPHDELVARDGIYRRLHMAQTQGMGMDEVAP</sequence>
<feature type="transmembrane region" description="Helical" evidence="8">
    <location>
        <begin position="12"/>
        <end position="33"/>
    </location>
</feature>
<keyword evidence="4" id="KW-0547">Nucleotide-binding</keyword>
<proteinExistence type="inferred from homology"/>
<evidence type="ECO:0000313" key="11">
    <source>
        <dbReference type="EMBL" id="MFD2140314.1"/>
    </source>
</evidence>
<dbReference type="PROSITE" id="PS00211">
    <property type="entry name" value="ABC_TRANSPORTER_1"/>
    <property type="match status" value="1"/>
</dbReference>
<organism evidence="11 12">
    <name type="scientific">Ancylobacter oerskovii</name>
    <dbReference type="NCBI Taxonomy" id="459519"/>
    <lineage>
        <taxon>Bacteria</taxon>
        <taxon>Pseudomonadati</taxon>
        <taxon>Pseudomonadota</taxon>
        <taxon>Alphaproteobacteria</taxon>
        <taxon>Hyphomicrobiales</taxon>
        <taxon>Xanthobacteraceae</taxon>
        <taxon>Ancylobacter</taxon>
    </lineage>
</organism>
<dbReference type="InterPro" id="IPR011527">
    <property type="entry name" value="ABC1_TM_dom"/>
</dbReference>
<feature type="domain" description="ABC transporter" evidence="9">
    <location>
        <begin position="333"/>
        <end position="567"/>
    </location>
</feature>
<dbReference type="InterPro" id="IPR039421">
    <property type="entry name" value="Type_1_exporter"/>
</dbReference>
<evidence type="ECO:0000313" key="12">
    <source>
        <dbReference type="Proteomes" id="UP001597299"/>
    </source>
</evidence>
<evidence type="ECO:0000256" key="7">
    <source>
        <dbReference type="ARBA" id="ARBA00023136"/>
    </source>
</evidence>
<dbReference type="RefSeq" id="WP_213351917.1">
    <property type="nucleotide sequence ID" value="NZ_JAHBGB010000015.1"/>
</dbReference>
<dbReference type="InterPro" id="IPR003593">
    <property type="entry name" value="AAA+_ATPase"/>
</dbReference>
<evidence type="ECO:0000256" key="2">
    <source>
        <dbReference type="ARBA" id="ARBA00005417"/>
    </source>
</evidence>
<dbReference type="GO" id="GO:0005524">
    <property type="term" value="F:ATP binding"/>
    <property type="evidence" value="ECO:0007669"/>
    <property type="project" value="UniProtKB-KW"/>
</dbReference>
<dbReference type="Gene3D" id="3.40.50.300">
    <property type="entry name" value="P-loop containing nucleotide triphosphate hydrolases"/>
    <property type="match status" value="1"/>
</dbReference>
<evidence type="ECO:0000256" key="1">
    <source>
        <dbReference type="ARBA" id="ARBA00004651"/>
    </source>
</evidence>
<dbReference type="InterPro" id="IPR027417">
    <property type="entry name" value="P-loop_NTPase"/>
</dbReference>
<dbReference type="Proteomes" id="UP001597299">
    <property type="component" value="Unassembled WGS sequence"/>
</dbReference>
<dbReference type="SUPFAM" id="SSF52540">
    <property type="entry name" value="P-loop containing nucleoside triphosphate hydrolases"/>
    <property type="match status" value="1"/>
</dbReference>
<dbReference type="InterPro" id="IPR036640">
    <property type="entry name" value="ABC1_TM_sf"/>
</dbReference>
<dbReference type="Pfam" id="PF00664">
    <property type="entry name" value="ABC_membrane"/>
    <property type="match status" value="1"/>
</dbReference>
<reference evidence="12" key="1">
    <citation type="journal article" date="2019" name="Int. J. Syst. Evol. Microbiol.">
        <title>The Global Catalogue of Microorganisms (GCM) 10K type strain sequencing project: providing services to taxonomists for standard genome sequencing and annotation.</title>
        <authorList>
            <consortium name="The Broad Institute Genomics Platform"/>
            <consortium name="The Broad Institute Genome Sequencing Center for Infectious Disease"/>
            <person name="Wu L."/>
            <person name="Ma J."/>
        </authorList>
    </citation>
    <scope>NUCLEOTIDE SEQUENCE [LARGE SCALE GENOMIC DNA]</scope>
    <source>
        <strain evidence="12">CCM 7435</strain>
    </source>
</reference>
<evidence type="ECO:0000256" key="3">
    <source>
        <dbReference type="ARBA" id="ARBA00022692"/>
    </source>
</evidence>
<evidence type="ECO:0000256" key="5">
    <source>
        <dbReference type="ARBA" id="ARBA00022840"/>
    </source>
</evidence>
<dbReference type="InterPro" id="IPR017871">
    <property type="entry name" value="ABC_transporter-like_CS"/>
</dbReference>
<evidence type="ECO:0000259" key="10">
    <source>
        <dbReference type="PROSITE" id="PS50929"/>
    </source>
</evidence>
<feature type="transmembrane region" description="Helical" evidence="8">
    <location>
        <begin position="242"/>
        <end position="264"/>
    </location>
</feature>
<dbReference type="Pfam" id="PF00005">
    <property type="entry name" value="ABC_tran"/>
    <property type="match status" value="1"/>
</dbReference>
<feature type="domain" description="ABC transmembrane type-1" evidence="10">
    <location>
        <begin position="17"/>
        <end position="299"/>
    </location>
</feature>
<keyword evidence="7 8" id="KW-0472">Membrane</keyword>
<evidence type="ECO:0000256" key="6">
    <source>
        <dbReference type="ARBA" id="ARBA00022989"/>
    </source>
</evidence>
<feature type="transmembrane region" description="Helical" evidence="8">
    <location>
        <begin position="270"/>
        <end position="287"/>
    </location>
</feature>
<keyword evidence="6 8" id="KW-1133">Transmembrane helix</keyword>
<dbReference type="SUPFAM" id="SSF90123">
    <property type="entry name" value="ABC transporter transmembrane region"/>
    <property type="match status" value="1"/>
</dbReference>
<dbReference type="PANTHER" id="PTHR43394:SF1">
    <property type="entry name" value="ATP-BINDING CASSETTE SUB-FAMILY B MEMBER 10, MITOCHONDRIAL"/>
    <property type="match status" value="1"/>
</dbReference>
<name>A0ABW4YVZ6_9HYPH</name>
<dbReference type="InterPro" id="IPR003439">
    <property type="entry name" value="ABC_transporter-like_ATP-bd"/>
</dbReference>